<dbReference type="PANTHER" id="PTHR10648">
    <property type="entry name" value="SERINE/THREONINE-PROTEIN PHOSPHATASE PP2A 65 KDA REGULATORY SUBUNIT"/>
    <property type="match status" value="1"/>
</dbReference>
<dbReference type="InterPro" id="IPR011989">
    <property type="entry name" value="ARM-like"/>
</dbReference>
<evidence type="ECO:0000313" key="4">
    <source>
        <dbReference type="EMBL" id="EPB66649.1"/>
    </source>
</evidence>
<evidence type="ECO:0000256" key="3">
    <source>
        <dbReference type="SAM" id="MobiDB-lite"/>
    </source>
</evidence>
<feature type="compositionally biased region" description="Polar residues" evidence="3">
    <location>
        <begin position="315"/>
        <end position="333"/>
    </location>
</feature>
<dbReference type="Gene3D" id="1.25.10.10">
    <property type="entry name" value="Leucine-rich Repeat Variant"/>
    <property type="match status" value="1"/>
</dbReference>
<dbReference type="AlphaFoldDB" id="A0A0D6L5U7"/>
<reference evidence="4 5" key="1">
    <citation type="submission" date="2013-05" db="EMBL/GenBank/DDBJ databases">
        <title>Draft genome of the parasitic nematode Anyclostoma ceylanicum.</title>
        <authorList>
            <person name="Mitreva M."/>
        </authorList>
    </citation>
    <scope>NUCLEOTIDE SEQUENCE [LARGE SCALE GENOMIC DNA]</scope>
</reference>
<organism evidence="4 5">
    <name type="scientific">Ancylostoma ceylanicum</name>
    <dbReference type="NCBI Taxonomy" id="53326"/>
    <lineage>
        <taxon>Eukaryota</taxon>
        <taxon>Metazoa</taxon>
        <taxon>Ecdysozoa</taxon>
        <taxon>Nematoda</taxon>
        <taxon>Chromadorea</taxon>
        <taxon>Rhabditida</taxon>
        <taxon>Rhabditina</taxon>
        <taxon>Rhabditomorpha</taxon>
        <taxon>Strongyloidea</taxon>
        <taxon>Ancylostomatidae</taxon>
        <taxon>Ancylostomatinae</taxon>
        <taxon>Ancylostoma</taxon>
    </lineage>
</organism>
<feature type="region of interest" description="Disordered" evidence="3">
    <location>
        <begin position="314"/>
        <end position="333"/>
    </location>
</feature>
<sequence length="333" mass="37636">MVLPGGMMDSDINRHCAHNFPAVAYTLGRANWPQLRDTYNKLATDDQCLSPETRKGMIDALPQFMPMDNSMLNGNWRYRHEFAKQCNKLCEMYGIEEINRTMSAIALTLANDRVSEVRKEAVHLLSQILARLVDHEWADLTSKQESSVDSPSPATLTELFVHDLVSGFANTQKWTRRQTFAYVCERVLLDHALSMEQFRYFLLPHLIAMADDSVVNVRIAVCRALSLCDSSVQSHAIASDSRRLSPLTVETVLERLAADPDMDVARAARQAMGQTVGNETVDVSMRGFRIREKENAFLDVQLVDNYEEDDMSLCSDYTSSETPTRNKQMGLSE</sequence>
<feature type="repeat" description="HEAT" evidence="2">
    <location>
        <begin position="202"/>
        <end position="240"/>
    </location>
</feature>
<evidence type="ECO:0000313" key="5">
    <source>
        <dbReference type="Proteomes" id="UP000054495"/>
    </source>
</evidence>
<protein>
    <submittedName>
        <fullName evidence="4">HEAT repeat protein</fullName>
    </submittedName>
</protein>
<dbReference type="InterPro" id="IPR016024">
    <property type="entry name" value="ARM-type_fold"/>
</dbReference>
<keyword evidence="5" id="KW-1185">Reference proteome</keyword>
<evidence type="ECO:0000256" key="2">
    <source>
        <dbReference type="PROSITE-ProRule" id="PRU00103"/>
    </source>
</evidence>
<proteinExistence type="predicted"/>
<dbReference type="SUPFAM" id="SSF48371">
    <property type="entry name" value="ARM repeat"/>
    <property type="match status" value="1"/>
</dbReference>
<evidence type="ECO:0000256" key="1">
    <source>
        <dbReference type="ARBA" id="ARBA00022737"/>
    </source>
</evidence>
<accession>A0A0D6L5U7</accession>
<dbReference type="GO" id="GO:0005737">
    <property type="term" value="C:cytoplasm"/>
    <property type="evidence" value="ECO:0007669"/>
    <property type="project" value="TreeGrafter"/>
</dbReference>
<dbReference type="PROSITE" id="PS50077">
    <property type="entry name" value="HEAT_REPEAT"/>
    <property type="match status" value="1"/>
</dbReference>
<dbReference type="PANTHER" id="PTHR10648:SF1">
    <property type="entry name" value="SERINE_THREONINE-PROTEIN PHOSPHATASE 4 REGULATORY SUBUNIT 1"/>
    <property type="match status" value="1"/>
</dbReference>
<dbReference type="GO" id="GO:0019888">
    <property type="term" value="F:protein phosphatase regulator activity"/>
    <property type="evidence" value="ECO:0007669"/>
    <property type="project" value="TreeGrafter"/>
</dbReference>
<keyword evidence="1" id="KW-0677">Repeat</keyword>
<dbReference type="InterPro" id="IPR021133">
    <property type="entry name" value="HEAT_type_2"/>
</dbReference>
<dbReference type="EMBL" id="KE125989">
    <property type="protein sequence ID" value="EPB66649.1"/>
    <property type="molecule type" value="Genomic_DNA"/>
</dbReference>
<gene>
    <name evidence="4" type="ORF">ANCCEY_14260</name>
</gene>
<dbReference type="InterPro" id="IPR051023">
    <property type="entry name" value="PP2A_Regulatory_Subunit_A"/>
</dbReference>
<name>A0A0D6L5U7_9BILA</name>
<dbReference type="Proteomes" id="UP000054495">
    <property type="component" value="Unassembled WGS sequence"/>
</dbReference>